<dbReference type="AlphaFoldDB" id="A0A5E4LL11"/>
<protein>
    <submittedName>
        <fullName evidence="1">Uncharacterized protein</fullName>
    </submittedName>
</protein>
<sequence>MIVGERILEVSGTKTPKSNIQGLNINISLEDVKLEEDTLEMTYIYTANYQENVGSLKIKGVLLAKEDATTSKNIVDSWKKSKKVPDDYATVVLSAVNYSGSANGTLIARVLGLTAPLIPPKIQLTKPEKK</sequence>
<comment type="caution">
    <text evidence="1">The sequence shown here is derived from an EMBL/GenBank/DDBJ whole genome shotgun (WGS) entry which is preliminary data.</text>
</comment>
<accession>A0A5E4LL11</accession>
<proteinExistence type="predicted"/>
<organism evidence="1 2">
    <name type="scientific">Candidatus Bilamarchaeum dharawalense</name>
    <dbReference type="NCBI Taxonomy" id="2885759"/>
    <lineage>
        <taxon>Archaea</taxon>
        <taxon>Candidatus Micrarchaeota</taxon>
        <taxon>Candidatus Micrarchaeia</taxon>
        <taxon>Candidatus Anstonellales</taxon>
        <taxon>Candidatus Bilamarchaeaceae</taxon>
        <taxon>Candidatus Bilamarchaeum</taxon>
    </lineage>
</organism>
<evidence type="ECO:0000313" key="2">
    <source>
        <dbReference type="Proteomes" id="UP000789941"/>
    </source>
</evidence>
<dbReference type="Proteomes" id="UP000789941">
    <property type="component" value="Unassembled WGS sequence"/>
</dbReference>
<dbReference type="EMBL" id="CABMJJ010000002">
    <property type="protein sequence ID" value="VVC02705.1"/>
    <property type="molecule type" value="Genomic_DNA"/>
</dbReference>
<name>A0A5E4LL11_9ARCH</name>
<gene>
    <name evidence="1" type="ORF">LFW2832_01194</name>
</gene>
<evidence type="ECO:0000313" key="1">
    <source>
        <dbReference type="EMBL" id="VVC02705.1"/>
    </source>
</evidence>
<reference evidence="1 2" key="1">
    <citation type="submission" date="2019-08" db="EMBL/GenBank/DDBJ databases">
        <authorList>
            <person name="Vazquez-Campos X."/>
        </authorList>
    </citation>
    <scope>NUCLEOTIDE SEQUENCE [LARGE SCALE GENOMIC DNA]</scope>
    <source>
        <strain evidence="1">LFW-283_2</strain>
    </source>
</reference>